<dbReference type="Pfam" id="PF00534">
    <property type="entry name" value="Glycos_transf_1"/>
    <property type="match status" value="1"/>
</dbReference>
<reference evidence="3" key="2">
    <citation type="submission" date="2023-08" db="EMBL/GenBank/DDBJ databases">
        <title>Identification and characterization of horizontal gene transfer across gut microbiota members of farm animals based on homology search.</title>
        <authorList>
            <person name="Schwarzerova J."/>
            <person name="Nykrynova M."/>
            <person name="Jureckova K."/>
            <person name="Cejkova D."/>
            <person name="Rychlik I."/>
        </authorList>
    </citation>
    <scope>NUCLEOTIDE SEQUENCE</scope>
    <source>
        <strain evidence="3">ET15</strain>
        <strain evidence="2">ET37</strain>
    </source>
</reference>
<dbReference type="GO" id="GO:0016757">
    <property type="term" value="F:glycosyltransferase activity"/>
    <property type="evidence" value="ECO:0007669"/>
    <property type="project" value="UniProtKB-KW"/>
</dbReference>
<sequence>MSRRTSPTQHVVVIDPHRVTPSYIYSHASLVQGSVELLTDLPSWYARRSVRLRMLRCGVWVVRRLWRGAFHGLTAEQLLLSRWLRHRHTTVVLSEFGTSAADLLPVYRHAGVAVVPFFHGMDATRRDVVRRYRERYARLFAYARCVLCASPHLAERLRLMGCRVPVVSVPCLPSPFYYKLRATLAEPMFFFCGRFVEKKSPQAVLLAFAELVRTHPEARLVMAGDGPLLKSARQLAALLGIDGAVSFPGWIDRSAHGQFLERATAYVQHSMAAPDGDCEGTPVSVMEAMAAGVPVISTRHAGIPFVARHDVTALLVDEGDYMSMARDMALLLEQPHTARRIGDEARRHMAGQLPKSREAELINDVLRDASRGV</sequence>
<dbReference type="PANTHER" id="PTHR45947">
    <property type="entry name" value="SULFOQUINOVOSYL TRANSFERASE SQD2"/>
    <property type="match status" value="1"/>
</dbReference>
<dbReference type="InterPro" id="IPR050194">
    <property type="entry name" value="Glycosyltransferase_grp1"/>
</dbReference>
<evidence type="ECO:0000259" key="1">
    <source>
        <dbReference type="Pfam" id="PF00534"/>
    </source>
</evidence>
<keyword evidence="3" id="KW-0808">Transferase</keyword>
<dbReference type="EC" id="2.4.-.-" evidence="3"/>
<evidence type="ECO:0000313" key="2">
    <source>
        <dbReference type="EMBL" id="MDN0021610.1"/>
    </source>
</evidence>
<reference evidence="3" key="1">
    <citation type="submission" date="2023-06" db="EMBL/GenBank/DDBJ databases">
        <authorList>
            <person name="Zeman M."/>
            <person name="Kubasova T."/>
            <person name="Jahodarova E."/>
            <person name="Nykrynova M."/>
            <person name="Rychlik I."/>
        </authorList>
    </citation>
    <scope>NUCLEOTIDE SEQUENCE</scope>
    <source>
        <strain evidence="3">ET15</strain>
        <strain evidence="2">ET37</strain>
    </source>
</reference>
<accession>A0AAW7JQB4</accession>
<evidence type="ECO:0000313" key="5">
    <source>
        <dbReference type="Proteomes" id="UP001168478"/>
    </source>
</evidence>
<comment type="caution">
    <text evidence="3">The sequence shown here is derived from an EMBL/GenBank/DDBJ whole genome shotgun (WGS) entry which is preliminary data.</text>
</comment>
<feature type="domain" description="Glycosyl transferase family 1" evidence="1">
    <location>
        <begin position="186"/>
        <end position="347"/>
    </location>
</feature>
<dbReference type="Proteomes" id="UP001168478">
    <property type="component" value="Unassembled WGS sequence"/>
</dbReference>
<protein>
    <submittedName>
        <fullName evidence="3">Glycosyltransferase</fullName>
        <ecNumber evidence="3">2.4.-.-</ecNumber>
    </submittedName>
</protein>
<gene>
    <name evidence="2" type="ORF">QVN81_01020</name>
    <name evidence="3" type="ORF">QVN84_01010</name>
</gene>
<dbReference type="EMBL" id="JAUEIF010000001">
    <property type="protein sequence ID" value="MDN0024106.1"/>
    <property type="molecule type" value="Genomic_DNA"/>
</dbReference>
<evidence type="ECO:0000313" key="4">
    <source>
        <dbReference type="Proteomes" id="UP001167831"/>
    </source>
</evidence>
<dbReference type="AlphaFoldDB" id="A0AAW7JQB4"/>
<dbReference type="Proteomes" id="UP001167831">
    <property type="component" value="Unassembled WGS sequence"/>
</dbReference>
<keyword evidence="3" id="KW-0328">Glycosyltransferase</keyword>
<dbReference type="EMBL" id="JAUEIE010000001">
    <property type="protein sequence ID" value="MDN0021610.1"/>
    <property type="molecule type" value="Genomic_DNA"/>
</dbReference>
<dbReference type="PANTHER" id="PTHR45947:SF3">
    <property type="entry name" value="SULFOQUINOVOSYL TRANSFERASE SQD2"/>
    <property type="match status" value="1"/>
</dbReference>
<dbReference type="InterPro" id="IPR001296">
    <property type="entry name" value="Glyco_trans_1"/>
</dbReference>
<name>A0AAW7JQB4_9BACT</name>
<organism evidence="3 5">
    <name type="scientific">Leyella lascolaii</name>
    <dbReference type="NCBI Taxonomy" id="1776379"/>
    <lineage>
        <taxon>Bacteria</taxon>
        <taxon>Pseudomonadati</taxon>
        <taxon>Bacteroidota</taxon>
        <taxon>Bacteroidia</taxon>
        <taxon>Bacteroidales</taxon>
        <taxon>Prevotellaceae</taxon>
        <taxon>Leyella</taxon>
    </lineage>
</organism>
<proteinExistence type="predicted"/>
<evidence type="ECO:0000313" key="3">
    <source>
        <dbReference type="EMBL" id="MDN0024106.1"/>
    </source>
</evidence>
<dbReference type="RefSeq" id="WP_289824424.1">
    <property type="nucleotide sequence ID" value="NZ_JAUEIE010000001.1"/>
</dbReference>
<dbReference type="SUPFAM" id="SSF53756">
    <property type="entry name" value="UDP-Glycosyltransferase/glycogen phosphorylase"/>
    <property type="match status" value="1"/>
</dbReference>
<dbReference type="Gene3D" id="3.40.50.2000">
    <property type="entry name" value="Glycogen Phosphorylase B"/>
    <property type="match status" value="2"/>
</dbReference>
<keyword evidence="4" id="KW-1185">Reference proteome</keyword>